<comment type="caution">
    <text evidence="1">The sequence shown here is derived from an EMBL/GenBank/DDBJ whole genome shotgun (WGS) entry which is preliminary data.</text>
</comment>
<dbReference type="OrthoDB" id="2086173at2"/>
<evidence type="ECO:0000313" key="2">
    <source>
        <dbReference type="Proteomes" id="UP000036923"/>
    </source>
</evidence>
<evidence type="ECO:0000313" key="1">
    <source>
        <dbReference type="EMBL" id="KNY27518.1"/>
    </source>
</evidence>
<keyword evidence="2" id="KW-1185">Reference proteome</keyword>
<sequence>MKFVSFLLAGVFFFTILLNPFVELFSQFIDKCSIGAALKTSCRTALINSANINSLRDVQSKLDIEVFKEKFRENFCYSLNLKQKSPVNPNTFVSIDGKYNNFNVYIEKIDEDECEIEVTTAYKFKTNLFKRFFNSVAENDPTYIVIKRRQILSVEN</sequence>
<dbReference type="Proteomes" id="UP000036923">
    <property type="component" value="Unassembled WGS sequence"/>
</dbReference>
<dbReference type="RefSeq" id="WP_036944570.1">
    <property type="nucleotide sequence ID" value="NZ_JQKC01000032.1"/>
</dbReference>
<dbReference type="eggNOG" id="ENOG5033KB2">
    <property type="taxonomic scope" value="Bacteria"/>
</dbReference>
<gene>
    <name evidence="1" type="ORF">Bccel_2789</name>
</gene>
<protein>
    <submittedName>
        <fullName evidence="1">Uncharacterized protein</fullName>
    </submittedName>
</protein>
<proteinExistence type="predicted"/>
<dbReference type="EMBL" id="LGTC01000001">
    <property type="protein sequence ID" value="KNY27518.1"/>
    <property type="molecule type" value="Genomic_DNA"/>
</dbReference>
<dbReference type="AlphaFoldDB" id="A0A0L6JP13"/>
<reference evidence="2" key="1">
    <citation type="submission" date="2015-07" db="EMBL/GenBank/DDBJ databases">
        <title>Near-Complete Genome Sequence of the Cellulolytic Bacterium Bacteroides (Pseudobacteroides) cellulosolvens ATCC 35603.</title>
        <authorList>
            <person name="Dassa B."/>
            <person name="Utturkar S.M."/>
            <person name="Klingeman D.M."/>
            <person name="Hurt R.A."/>
            <person name="Keller M."/>
            <person name="Xu J."/>
            <person name="Reddy Y.H.K."/>
            <person name="Borovok I."/>
            <person name="Grinberg I.R."/>
            <person name="Lamed R."/>
            <person name="Zhivin O."/>
            <person name="Bayer E.A."/>
            <person name="Brown S.D."/>
        </authorList>
    </citation>
    <scope>NUCLEOTIDE SEQUENCE [LARGE SCALE GENOMIC DNA]</scope>
    <source>
        <strain evidence="2">DSM 2933</strain>
    </source>
</reference>
<dbReference type="STRING" id="398512.Bccel_2789"/>
<name>A0A0L6JP13_9FIRM</name>
<organism evidence="1 2">
    <name type="scientific">Pseudobacteroides cellulosolvens ATCC 35603 = DSM 2933</name>
    <dbReference type="NCBI Taxonomy" id="398512"/>
    <lineage>
        <taxon>Bacteria</taxon>
        <taxon>Bacillati</taxon>
        <taxon>Bacillota</taxon>
        <taxon>Clostridia</taxon>
        <taxon>Eubacteriales</taxon>
        <taxon>Oscillospiraceae</taxon>
        <taxon>Pseudobacteroides</taxon>
    </lineage>
</organism>
<accession>A0A0L6JP13</accession>